<keyword evidence="1" id="KW-1185">Reference proteome</keyword>
<sequence length="91" mass="10046">GQQALSVSNRQYFFKIRGCSCCCGSGANSCLTYRYVHATIDLTNNGLRVIVDDQSCLQAIAYVKSDLFSTFIVREPSVTFRIPIAILTVLC</sequence>
<dbReference type="InterPro" id="IPR003021">
    <property type="entry name" value="Rad1_Rec1_Rad17"/>
</dbReference>
<dbReference type="Proteomes" id="UP000887564">
    <property type="component" value="Unplaced"/>
</dbReference>
<organism evidence="1 2">
    <name type="scientific">Parascaris equorum</name>
    <name type="common">Equine roundworm</name>
    <dbReference type="NCBI Taxonomy" id="6256"/>
    <lineage>
        <taxon>Eukaryota</taxon>
        <taxon>Metazoa</taxon>
        <taxon>Ecdysozoa</taxon>
        <taxon>Nematoda</taxon>
        <taxon>Chromadorea</taxon>
        <taxon>Rhabditida</taxon>
        <taxon>Spirurina</taxon>
        <taxon>Ascaridomorpha</taxon>
        <taxon>Ascaridoidea</taxon>
        <taxon>Ascarididae</taxon>
        <taxon>Parascaris</taxon>
    </lineage>
</organism>
<evidence type="ECO:0000313" key="2">
    <source>
        <dbReference type="WBParaSite" id="PEQ_0000619601-mRNA-1"/>
    </source>
</evidence>
<dbReference type="Gene3D" id="3.70.10.10">
    <property type="match status" value="1"/>
</dbReference>
<evidence type="ECO:0000313" key="1">
    <source>
        <dbReference type="Proteomes" id="UP000887564"/>
    </source>
</evidence>
<dbReference type="PRINTS" id="PR01245">
    <property type="entry name" value="RAD1REC1"/>
</dbReference>
<dbReference type="WBParaSite" id="PEQ_0000619601-mRNA-1">
    <property type="protein sequence ID" value="PEQ_0000619601-mRNA-1"/>
    <property type="gene ID" value="PEQ_0000619601"/>
</dbReference>
<dbReference type="Pfam" id="PF02144">
    <property type="entry name" value="Rad1"/>
    <property type="match status" value="1"/>
</dbReference>
<dbReference type="AlphaFoldDB" id="A0A914RI37"/>
<proteinExistence type="predicted"/>
<dbReference type="GO" id="GO:0000077">
    <property type="term" value="P:DNA damage checkpoint signaling"/>
    <property type="evidence" value="ECO:0007669"/>
    <property type="project" value="InterPro"/>
</dbReference>
<name>A0A914RI37_PAREQ</name>
<protein>
    <submittedName>
        <fullName evidence="2">Phospholipid scramblase</fullName>
    </submittedName>
</protein>
<accession>A0A914RI37</accession>
<reference evidence="2" key="1">
    <citation type="submission" date="2022-11" db="UniProtKB">
        <authorList>
            <consortium name="WormBaseParasite"/>
        </authorList>
    </citation>
    <scope>IDENTIFICATION</scope>
</reference>